<protein>
    <recommendedName>
        <fullName evidence="1">AB hydrolase-1 domain-containing protein</fullName>
    </recommendedName>
</protein>
<dbReference type="InterPro" id="IPR000639">
    <property type="entry name" value="Epox_hydrolase-like"/>
</dbReference>
<evidence type="ECO:0000259" key="1">
    <source>
        <dbReference type="Pfam" id="PF00561"/>
    </source>
</evidence>
<gene>
    <name evidence="2" type="ORF">K7432_009283</name>
</gene>
<dbReference type="EMBL" id="JASJQH010000562">
    <property type="protein sequence ID" value="KAK9763763.1"/>
    <property type="molecule type" value="Genomic_DNA"/>
</dbReference>
<proteinExistence type="predicted"/>
<dbReference type="Gene3D" id="3.40.50.1820">
    <property type="entry name" value="alpha/beta hydrolase"/>
    <property type="match status" value="1"/>
</dbReference>
<sequence>MTHGSTNADIRSGYCTVGQASGSPVQLHYEIRGRSDAKEKVVLIMGYLISGYAWKLQADFLASQGYQACFFDNRGVGRSDAPLGAYTTSGMAKDALDLLQHLGWTSNVHIVGISMGGMISLELGLIAPPGMIASLILTSTHAGRTLVPFAGLLALWRSMLCISVAARTHSNTKLLYPAAWLDAAAPEKSGYKTNRDKILVGMLETAKAAPEPKITGVMGQTSAVIRHFVSTTSLHKIRDKGLPILVVTGTEDLLVRPSNSHHLAKELDARIEIFNGSGHVVPVEQEEKYNKLLLEFIVDASRHH</sequence>
<feature type="domain" description="AB hydrolase-1" evidence="1">
    <location>
        <begin position="41"/>
        <end position="282"/>
    </location>
</feature>
<evidence type="ECO:0000313" key="3">
    <source>
        <dbReference type="Proteomes" id="UP001479436"/>
    </source>
</evidence>
<dbReference type="InterPro" id="IPR029058">
    <property type="entry name" value="AB_hydrolase_fold"/>
</dbReference>
<dbReference type="PRINTS" id="PR00412">
    <property type="entry name" value="EPOXHYDRLASE"/>
</dbReference>
<dbReference type="Proteomes" id="UP001479436">
    <property type="component" value="Unassembled WGS sequence"/>
</dbReference>
<accession>A0ABR2WQG9</accession>
<organism evidence="2 3">
    <name type="scientific">Basidiobolus ranarum</name>
    <dbReference type="NCBI Taxonomy" id="34480"/>
    <lineage>
        <taxon>Eukaryota</taxon>
        <taxon>Fungi</taxon>
        <taxon>Fungi incertae sedis</taxon>
        <taxon>Zoopagomycota</taxon>
        <taxon>Entomophthoromycotina</taxon>
        <taxon>Basidiobolomycetes</taxon>
        <taxon>Basidiobolales</taxon>
        <taxon>Basidiobolaceae</taxon>
        <taxon>Basidiobolus</taxon>
    </lineage>
</organism>
<dbReference type="PANTHER" id="PTHR43433:SF5">
    <property type="entry name" value="AB HYDROLASE-1 DOMAIN-CONTAINING PROTEIN"/>
    <property type="match status" value="1"/>
</dbReference>
<comment type="caution">
    <text evidence="2">The sequence shown here is derived from an EMBL/GenBank/DDBJ whole genome shotgun (WGS) entry which is preliminary data.</text>
</comment>
<dbReference type="SUPFAM" id="SSF53474">
    <property type="entry name" value="alpha/beta-Hydrolases"/>
    <property type="match status" value="1"/>
</dbReference>
<dbReference type="PANTHER" id="PTHR43433">
    <property type="entry name" value="HYDROLASE, ALPHA/BETA FOLD FAMILY PROTEIN"/>
    <property type="match status" value="1"/>
</dbReference>
<name>A0ABR2WQG9_9FUNG</name>
<reference evidence="2 3" key="1">
    <citation type="submission" date="2023-04" db="EMBL/GenBank/DDBJ databases">
        <title>Genome of Basidiobolus ranarum AG-B5.</title>
        <authorList>
            <person name="Stajich J.E."/>
            <person name="Carter-House D."/>
            <person name="Gryganskyi A."/>
        </authorList>
    </citation>
    <scope>NUCLEOTIDE SEQUENCE [LARGE SCALE GENOMIC DNA]</scope>
    <source>
        <strain evidence="2 3">AG-B5</strain>
    </source>
</reference>
<dbReference type="InterPro" id="IPR050471">
    <property type="entry name" value="AB_hydrolase"/>
</dbReference>
<evidence type="ECO:0000313" key="2">
    <source>
        <dbReference type="EMBL" id="KAK9763763.1"/>
    </source>
</evidence>
<keyword evidence="3" id="KW-1185">Reference proteome</keyword>
<dbReference type="Pfam" id="PF00561">
    <property type="entry name" value="Abhydrolase_1"/>
    <property type="match status" value="1"/>
</dbReference>
<dbReference type="InterPro" id="IPR000073">
    <property type="entry name" value="AB_hydrolase_1"/>
</dbReference>